<dbReference type="KEGG" id="cvr:CHLNCDRAFT_29368"/>
<dbReference type="PRINTS" id="PR00152">
    <property type="entry name" value="RUBISCOSMALL"/>
</dbReference>
<comment type="subcellular location">
    <subcellularLocation>
        <location evidence="9">Plastid</location>
        <location evidence="9">Chloroplast</location>
    </subcellularLocation>
</comment>
<evidence type="ECO:0000256" key="6">
    <source>
        <dbReference type="ARBA" id="ARBA00023300"/>
    </source>
</evidence>
<dbReference type="InParanoid" id="E1Z3C9"/>
<evidence type="ECO:0000256" key="1">
    <source>
        <dbReference type="ARBA" id="ARBA00022528"/>
    </source>
</evidence>
<evidence type="ECO:0000256" key="9">
    <source>
        <dbReference type="HAMAP-Rule" id="MF_00860"/>
    </source>
</evidence>
<evidence type="ECO:0000256" key="2">
    <source>
        <dbReference type="ARBA" id="ARBA00022531"/>
    </source>
</evidence>
<dbReference type="FunFam" id="3.30.190.10:FF:000001">
    <property type="entry name" value="Ribulose bisphosphate carboxylase small chain, chloroplastic"/>
    <property type="match status" value="1"/>
</dbReference>
<organism evidence="13">
    <name type="scientific">Chlorella variabilis</name>
    <name type="common">Green alga</name>
    <dbReference type="NCBI Taxonomy" id="554065"/>
    <lineage>
        <taxon>Eukaryota</taxon>
        <taxon>Viridiplantae</taxon>
        <taxon>Chlorophyta</taxon>
        <taxon>core chlorophytes</taxon>
        <taxon>Trebouxiophyceae</taxon>
        <taxon>Chlorellales</taxon>
        <taxon>Chlorellaceae</taxon>
        <taxon>Chlorella clade</taxon>
        <taxon>Chlorella</taxon>
    </lineage>
</organism>
<proteinExistence type="inferred from homology"/>
<dbReference type="GO" id="GO:0009853">
    <property type="term" value="P:photorespiration"/>
    <property type="evidence" value="ECO:0007669"/>
    <property type="project" value="UniProtKB-UniRule"/>
</dbReference>
<dbReference type="HAMAP" id="MF_00859">
    <property type="entry name" value="RuBisCO_S_bact"/>
    <property type="match status" value="1"/>
</dbReference>
<dbReference type="InterPro" id="IPR036385">
    <property type="entry name" value="RuBisCO_ssu_sf"/>
</dbReference>
<evidence type="ECO:0000313" key="13">
    <source>
        <dbReference type="Proteomes" id="UP000008141"/>
    </source>
</evidence>
<name>E1Z3C9_CHLVA</name>
<dbReference type="Pfam" id="PF00101">
    <property type="entry name" value="RuBisCO_small"/>
    <property type="match status" value="1"/>
</dbReference>
<dbReference type="EMBL" id="GL433835">
    <property type="protein sequence ID" value="EFN60145.1"/>
    <property type="molecule type" value="Genomic_DNA"/>
</dbReference>
<comment type="subunit">
    <text evidence="7 9 10">Heterohexadecamer of 8 large and 8 small subunits.</text>
</comment>
<feature type="domain" description="Ribulose bisphosphate carboxylase small subunit" evidence="11">
    <location>
        <begin position="54"/>
        <end position="170"/>
    </location>
</feature>
<keyword evidence="13" id="KW-1185">Reference proteome</keyword>
<gene>
    <name evidence="9" type="primary">RBCS</name>
    <name evidence="12" type="ORF">CHLNCDRAFT_29368</name>
</gene>
<dbReference type="GO" id="GO:0016984">
    <property type="term" value="F:ribulose-bisphosphate carboxylase activity"/>
    <property type="evidence" value="ECO:0007669"/>
    <property type="project" value="UniProtKB-UniRule"/>
</dbReference>
<evidence type="ECO:0000256" key="5">
    <source>
        <dbReference type="ARBA" id="ARBA00023238"/>
    </source>
</evidence>
<dbReference type="GO" id="GO:0019253">
    <property type="term" value="P:reductive pentose-phosphate cycle"/>
    <property type="evidence" value="ECO:0007669"/>
    <property type="project" value="UniProtKB-UniRule"/>
</dbReference>
<keyword evidence="2 9" id="KW-0602">Photosynthesis</keyword>
<dbReference type="PANTHER" id="PTHR31262">
    <property type="entry name" value="RIBULOSE BISPHOSPHATE CARBOXYLASE SMALL CHAIN 1, CHLOROPLASTIC"/>
    <property type="match status" value="1"/>
</dbReference>
<keyword evidence="5 9" id="KW-0601">Photorespiration</keyword>
<dbReference type="Gene3D" id="3.30.190.10">
    <property type="entry name" value="Ribulose bisphosphate carboxylase, small subunit"/>
    <property type="match status" value="1"/>
</dbReference>
<evidence type="ECO:0000313" key="12">
    <source>
        <dbReference type="EMBL" id="EFN60145.1"/>
    </source>
</evidence>
<reference evidence="12 13" key="1">
    <citation type="journal article" date="2010" name="Plant Cell">
        <title>The Chlorella variabilis NC64A genome reveals adaptation to photosymbiosis, coevolution with viruses, and cryptic sex.</title>
        <authorList>
            <person name="Blanc G."/>
            <person name="Duncan G."/>
            <person name="Agarkova I."/>
            <person name="Borodovsky M."/>
            <person name="Gurnon J."/>
            <person name="Kuo A."/>
            <person name="Lindquist E."/>
            <person name="Lucas S."/>
            <person name="Pangilinan J."/>
            <person name="Polle J."/>
            <person name="Salamov A."/>
            <person name="Terry A."/>
            <person name="Yamada T."/>
            <person name="Dunigan D.D."/>
            <person name="Grigoriev I.V."/>
            <person name="Claverie J.M."/>
            <person name="Van Etten J.L."/>
        </authorList>
    </citation>
    <scope>NUCLEOTIDE SEQUENCE [LARGE SCALE GENOMIC DNA]</scope>
    <source>
        <strain evidence="12 13">NC64A</strain>
    </source>
</reference>
<dbReference type="GO" id="GO:0009507">
    <property type="term" value="C:chloroplast"/>
    <property type="evidence" value="ECO:0007669"/>
    <property type="project" value="UniProtKB-SubCell"/>
</dbReference>
<dbReference type="PANTHER" id="PTHR31262:SF0">
    <property type="entry name" value="RIBULOSE BISPHOSPHATE CARBOXYLASE SMALL SUBUNIT, CHLOROPLASTIC 1"/>
    <property type="match status" value="1"/>
</dbReference>
<accession>E1Z3C9</accession>
<dbReference type="AlphaFoldDB" id="E1Z3C9"/>
<comment type="function">
    <text evidence="8 9 10">RuBisCO catalyzes two reactions: the carboxylation of D-ribulose 1,5-bisphosphate, the primary event in carbon dioxide fixation, as well as the oxidative fragmentation of the pentose substrate. Both reactions occur simultaneously and in competition at the same active site. Although the small subunit is not catalytic it is essential for maximal activity.</text>
</comment>
<sequence>MASTVAAIAPVAVRPMASTPLKQAKNTFAARTVSNGSIKKVSAMQVWTPLNNKMFETFSFLPPLTDGEISRQVDYIVRNGWTPCLEFADADHAYVDDTSTIRLRGNAVPLYYDNRYWCMWKLPMFGCTDGQQVLREIQNCRRAFPDAYIRLVGFDSVRQVQVAGLLVNRPASVRDYQSPSTRSV</sequence>
<comment type="miscellaneous">
    <text evidence="9">The basic functional RuBisCO is composed of a large chain homodimer in a 'head-to-tail' conformation. In form I RuBisCO this homodimer is arranged in a barrel-like tetramer with the small subunits forming a tetrameric 'cap' on each end of the 'barrel'.</text>
</comment>
<evidence type="ECO:0000256" key="10">
    <source>
        <dbReference type="RuleBase" id="RU003627"/>
    </source>
</evidence>
<dbReference type="SMART" id="SM00961">
    <property type="entry name" value="RuBisCO_small"/>
    <property type="match status" value="1"/>
</dbReference>
<evidence type="ECO:0000256" key="8">
    <source>
        <dbReference type="ARBA" id="ARBA00055447"/>
    </source>
</evidence>
<evidence type="ECO:0000256" key="3">
    <source>
        <dbReference type="ARBA" id="ARBA00022567"/>
    </source>
</evidence>
<keyword evidence="4 9" id="KW-0934">Plastid</keyword>
<dbReference type="Proteomes" id="UP000008141">
    <property type="component" value="Unassembled WGS sequence"/>
</dbReference>
<dbReference type="STRING" id="554065.E1Z3C9"/>
<dbReference type="OrthoDB" id="565292at2759"/>
<evidence type="ECO:0000259" key="11">
    <source>
        <dbReference type="SMART" id="SM00961"/>
    </source>
</evidence>
<keyword evidence="3 9" id="KW-0113">Calvin cycle</keyword>
<dbReference type="OMA" id="HAFVYRE"/>
<keyword evidence="6 9" id="KW-0120">Carbon dioxide fixation</keyword>
<dbReference type="InterPro" id="IPR000894">
    <property type="entry name" value="RuBisCO_ssu_dom"/>
</dbReference>
<dbReference type="SMR" id="E1Z3C9"/>
<dbReference type="RefSeq" id="XP_005852247.1">
    <property type="nucleotide sequence ID" value="XM_005852185.1"/>
</dbReference>
<dbReference type="FunCoup" id="E1Z3C9">
    <property type="interactions" value="758"/>
</dbReference>
<evidence type="ECO:0000256" key="4">
    <source>
        <dbReference type="ARBA" id="ARBA00022640"/>
    </source>
</evidence>
<dbReference type="GeneID" id="17359197"/>
<comment type="similarity">
    <text evidence="9 10">Belongs to the RuBisCO small chain family.</text>
</comment>
<dbReference type="InterPro" id="IPR024681">
    <property type="entry name" value="RuBisCO_ssu"/>
</dbReference>
<dbReference type="CDD" id="cd03527">
    <property type="entry name" value="RuBisCO_small"/>
    <property type="match status" value="1"/>
</dbReference>
<protein>
    <recommendedName>
        <fullName evidence="9">Ribulose bisphosphate carboxylase small subunit, chloroplastic</fullName>
        <shortName evidence="9">RuBisCO small subunit</shortName>
    </recommendedName>
</protein>
<keyword evidence="1 9" id="KW-0150">Chloroplast</keyword>
<evidence type="ECO:0000256" key="7">
    <source>
        <dbReference type="ARBA" id="ARBA00038826"/>
    </source>
</evidence>
<dbReference type="eggNOG" id="ENOG502QTPB">
    <property type="taxonomic scope" value="Eukaryota"/>
</dbReference>
<dbReference type="SUPFAM" id="SSF55239">
    <property type="entry name" value="RuBisCO, small subunit"/>
    <property type="match status" value="1"/>
</dbReference>